<evidence type="ECO:0000256" key="3">
    <source>
        <dbReference type="ARBA" id="ARBA00004177"/>
    </source>
</evidence>
<evidence type="ECO:0000256" key="4">
    <source>
        <dbReference type="ARBA" id="ARBA00004371"/>
    </source>
</evidence>
<dbReference type="InterPro" id="IPR051878">
    <property type="entry name" value="ZNRF_ubiq-protein_ligase"/>
</dbReference>
<dbReference type="GO" id="GO:0008270">
    <property type="term" value="F:zinc ion binding"/>
    <property type="evidence" value="ECO:0007669"/>
    <property type="project" value="UniProtKB-KW"/>
</dbReference>
<dbReference type="GO" id="GO:0043161">
    <property type="term" value="P:proteasome-mediated ubiquitin-dependent protein catabolic process"/>
    <property type="evidence" value="ECO:0007669"/>
    <property type="project" value="TreeGrafter"/>
</dbReference>
<evidence type="ECO:0000256" key="13">
    <source>
        <dbReference type="ARBA" id="ARBA00022833"/>
    </source>
</evidence>
<evidence type="ECO:0000256" key="21">
    <source>
        <dbReference type="PROSITE-ProRule" id="PRU00175"/>
    </source>
</evidence>
<dbReference type="GO" id="GO:0070936">
    <property type="term" value="P:protein K48-linked ubiquitination"/>
    <property type="evidence" value="ECO:0007669"/>
    <property type="project" value="TreeGrafter"/>
</dbReference>
<comment type="caution">
    <text evidence="23">The sequence shown here is derived from an EMBL/GenBank/DDBJ whole genome shotgun (WGS) entry which is preliminary data.</text>
</comment>
<evidence type="ECO:0000256" key="1">
    <source>
        <dbReference type="ARBA" id="ARBA00000900"/>
    </source>
</evidence>
<evidence type="ECO:0000256" key="20">
    <source>
        <dbReference type="ARBA" id="ARBA00064385"/>
    </source>
</evidence>
<evidence type="ECO:0000256" key="16">
    <source>
        <dbReference type="ARBA" id="ARBA00023288"/>
    </source>
</evidence>
<protein>
    <recommendedName>
        <fullName evidence="17">E3 ubiquitin-protein ligase ZNRF1</fullName>
        <ecNumber evidence="6">2.3.2.27</ecNumber>
    </recommendedName>
    <alternativeName>
        <fullName evidence="18">RING-type E3 ubiquitin transferase ZNRF1</fullName>
    </alternativeName>
    <alternativeName>
        <fullName evidence="19">Zinc/RING finger protein 1</fullName>
    </alternativeName>
</protein>
<dbReference type="FunFam" id="3.30.40.10:FF:000235">
    <property type="entry name" value="E3 ubiquitin-protein ligase ZNRF1"/>
    <property type="match status" value="1"/>
</dbReference>
<evidence type="ECO:0000256" key="5">
    <source>
        <dbReference type="ARBA" id="ARBA00004906"/>
    </source>
</evidence>
<evidence type="ECO:0000256" key="11">
    <source>
        <dbReference type="ARBA" id="ARBA00022771"/>
    </source>
</evidence>
<evidence type="ECO:0000256" key="12">
    <source>
        <dbReference type="ARBA" id="ARBA00022786"/>
    </source>
</evidence>
<sequence length="312" mass="35564">MDLNFEVPLSLHAVSNGIHRFIIAISVMLFPQSFVEFPKRQEYTQKQGTPSKLCIAGEILNVDCQPLVTEGFKCPVCSKFVPSDEMDLHLVMCLTKPRITYNEDVLSKDAGECAICLEELQQGDTIARLPCLCIYHKGCIDEWFEVSLTSRCLKNQEDTKIYLWKNKNKNADTLSQISEFSAAASESLSCHKQPGMQGMKNVAVNNSKIAFYYTRVNHWKATVKAAEKASEKAAMLFKQYVQDDLYDRINTRLFLNNIENRRQFHSALHEDLDRQLLNKIKMETVSGRERSSSLDAMATRARQAFIPLGGWY</sequence>
<evidence type="ECO:0000259" key="22">
    <source>
        <dbReference type="PROSITE" id="PS50089"/>
    </source>
</evidence>
<keyword evidence="24" id="KW-1185">Reference proteome</keyword>
<dbReference type="AlphaFoldDB" id="A0A6B0R8C6"/>
<evidence type="ECO:0000256" key="8">
    <source>
        <dbReference type="ARBA" id="ARBA00022707"/>
    </source>
</evidence>
<evidence type="ECO:0000256" key="19">
    <source>
        <dbReference type="ARBA" id="ARBA00042305"/>
    </source>
</evidence>
<dbReference type="InterPro" id="IPR013083">
    <property type="entry name" value="Znf_RING/FYVE/PHD"/>
</dbReference>
<comment type="catalytic activity">
    <reaction evidence="1">
        <text>S-ubiquitinyl-[E2 ubiquitin-conjugating enzyme]-L-cysteine + [acceptor protein]-L-lysine = [E2 ubiquitin-conjugating enzyme]-L-cysteine + N(6)-ubiquitinyl-[acceptor protein]-L-lysine.</text>
        <dbReference type="EC" id="2.3.2.27"/>
    </reaction>
</comment>
<evidence type="ECO:0000256" key="18">
    <source>
        <dbReference type="ARBA" id="ARBA00042177"/>
    </source>
</evidence>
<dbReference type="GO" id="GO:0005768">
    <property type="term" value="C:endosome"/>
    <property type="evidence" value="ECO:0007669"/>
    <property type="project" value="UniProtKB-SubCell"/>
</dbReference>
<dbReference type="PANTHER" id="PTHR46661">
    <property type="entry name" value="E3 UBIQUITIN-PROTEIN LIGASE ZNRF1-LIKE PROTEIN"/>
    <property type="match status" value="1"/>
</dbReference>
<keyword evidence="13" id="KW-0862">Zinc</keyword>
<name>A0A6B0R8C6_9CETA</name>
<keyword evidence="11 21" id="KW-0863">Zinc-finger</keyword>
<gene>
    <name evidence="23" type="ORF">E5288_WYG014486</name>
</gene>
<comment type="subunit">
    <text evidence="20">Interacts with AKT1, GLUL and TUBB2A. Interacts with ZNRF2. Interacts (via its RING domain) with UBE2N. Interacts (when phosphorylated) with YWHAE.</text>
</comment>
<feature type="domain" description="RING-type" evidence="22">
    <location>
        <begin position="113"/>
        <end position="152"/>
    </location>
</feature>
<evidence type="ECO:0000256" key="7">
    <source>
        <dbReference type="ARBA" id="ARBA00022679"/>
    </source>
</evidence>
<keyword evidence="8" id="KW-0519">Myristate</keyword>
<evidence type="ECO:0000313" key="23">
    <source>
        <dbReference type="EMBL" id="MXQ85241.1"/>
    </source>
</evidence>
<evidence type="ECO:0000313" key="24">
    <source>
        <dbReference type="Proteomes" id="UP000322234"/>
    </source>
</evidence>
<accession>A0A6B0R8C6</accession>
<keyword evidence="7" id="KW-0808">Transferase</keyword>
<dbReference type="GO" id="GO:0061630">
    <property type="term" value="F:ubiquitin protein ligase activity"/>
    <property type="evidence" value="ECO:0007669"/>
    <property type="project" value="UniProtKB-EC"/>
</dbReference>
<keyword evidence="9" id="KW-0479">Metal-binding</keyword>
<keyword evidence="15" id="KW-0458">Lysosome</keyword>
<evidence type="ECO:0000256" key="14">
    <source>
        <dbReference type="ARBA" id="ARBA00023136"/>
    </source>
</evidence>
<dbReference type="GO" id="GO:0016020">
    <property type="term" value="C:membrane"/>
    <property type="evidence" value="ECO:0007669"/>
    <property type="project" value="UniProtKB-SubCell"/>
</dbReference>
<proteinExistence type="predicted"/>
<comment type="pathway">
    <text evidence="5">Protein modification; protein ubiquitination.</text>
</comment>
<keyword evidence="14" id="KW-0472">Membrane</keyword>
<evidence type="ECO:0000256" key="17">
    <source>
        <dbReference type="ARBA" id="ARBA00040227"/>
    </source>
</evidence>
<dbReference type="Proteomes" id="UP000322234">
    <property type="component" value="Unassembled WGS sequence"/>
</dbReference>
<dbReference type="GO" id="GO:0005764">
    <property type="term" value="C:lysosome"/>
    <property type="evidence" value="ECO:0007669"/>
    <property type="project" value="UniProtKB-SubCell"/>
</dbReference>
<dbReference type="Gene3D" id="3.30.160.60">
    <property type="entry name" value="Classic Zinc Finger"/>
    <property type="match status" value="1"/>
</dbReference>
<reference evidence="23" key="1">
    <citation type="submission" date="2019-10" db="EMBL/GenBank/DDBJ databases">
        <title>The sequence and de novo assembly of the wild yak genome.</title>
        <authorList>
            <person name="Liu Y."/>
        </authorList>
    </citation>
    <scope>NUCLEOTIDE SEQUENCE [LARGE SCALE GENOMIC DNA]</scope>
    <source>
        <strain evidence="23">WY2019</strain>
    </source>
</reference>
<dbReference type="EC" id="2.3.2.27" evidence="6"/>
<dbReference type="EMBL" id="VBQZ03000025">
    <property type="protein sequence ID" value="MXQ85241.1"/>
    <property type="molecule type" value="Genomic_DNA"/>
</dbReference>
<dbReference type="PANTHER" id="PTHR46661:SF3">
    <property type="entry name" value="E3 UBIQUITIN-PROTEIN LIGASE ZNRF2"/>
    <property type="match status" value="1"/>
</dbReference>
<keyword evidence="16" id="KW-0449">Lipoprotein</keyword>
<dbReference type="Gene3D" id="3.30.40.10">
    <property type="entry name" value="Zinc/RING finger domain, C3HC4 (zinc finger)"/>
    <property type="match status" value="1"/>
</dbReference>
<dbReference type="PROSITE" id="PS50089">
    <property type="entry name" value="ZF_RING_2"/>
    <property type="match status" value="1"/>
</dbReference>
<evidence type="ECO:0000256" key="9">
    <source>
        <dbReference type="ARBA" id="ARBA00022723"/>
    </source>
</evidence>
<organism evidence="23 24">
    <name type="scientific">Bos mutus</name>
    <name type="common">wild yak</name>
    <dbReference type="NCBI Taxonomy" id="72004"/>
    <lineage>
        <taxon>Eukaryota</taxon>
        <taxon>Metazoa</taxon>
        <taxon>Chordata</taxon>
        <taxon>Craniata</taxon>
        <taxon>Vertebrata</taxon>
        <taxon>Euteleostomi</taxon>
        <taxon>Mammalia</taxon>
        <taxon>Eutheria</taxon>
        <taxon>Laurasiatheria</taxon>
        <taxon>Artiodactyla</taxon>
        <taxon>Ruminantia</taxon>
        <taxon>Pecora</taxon>
        <taxon>Bovidae</taxon>
        <taxon>Bovinae</taxon>
        <taxon>Bos</taxon>
    </lineage>
</organism>
<evidence type="ECO:0000256" key="2">
    <source>
        <dbReference type="ARBA" id="ARBA00004170"/>
    </source>
</evidence>
<dbReference type="SUPFAM" id="SSF57850">
    <property type="entry name" value="RING/U-box"/>
    <property type="match status" value="1"/>
</dbReference>
<evidence type="ECO:0000256" key="10">
    <source>
        <dbReference type="ARBA" id="ARBA00022753"/>
    </source>
</evidence>
<comment type="subcellular location">
    <subcellularLocation>
        <location evidence="3">Endosome</location>
    </subcellularLocation>
    <subcellularLocation>
        <location evidence="4">Lysosome</location>
    </subcellularLocation>
    <subcellularLocation>
        <location evidence="2">Membrane</location>
        <topology evidence="2">Peripheral membrane protein</topology>
    </subcellularLocation>
</comment>
<dbReference type="InterPro" id="IPR001841">
    <property type="entry name" value="Znf_RING"/>
</dbReference>
<evidence type="ECO:0000256" key="15">
    <source>
        <dbReference type="ARBA" id="ARBA00023228"/>
    </source>
</evidence>
<evidence type="ECO:0000256" key="6">
    <source>
        <dbReference type="ARBA" id="ARBA00012483"/>
    </source>
</evidence>
<dbReference type="Pfam" id="PF13639">
    <property type="entry name" value="zf-RING_2"/>
    <property type="match status" value="1"/>
</dbReference>
<keyword evidence="10" id="KW-0967">Endosome</keyword>
<keyword evidence="12" id="KW-0833">Ubl conjugation pathway</keyword>